<evidence type="ECO:0000256" key="13">
    <source>
        <dbReference type="ARBA" id="ARBA00025729"/>
    </source>
</evidence>
<comment type="subcellular location">
    <subcellularLocation>
        <location evidence="2">Membrane</location>
    </subcellularLocation>
</comment>
<keyword evidence="4 17" id="KW-0812">Transmembrane</keyword>
<keyword evidence="9" id="KW-0408">Iron</keyword>
<comment type="catalytic activity">
    <reaction evidence="16">
        <text>cholesterol + NADPH + O2 + H(+) = 7-dehydrocholesterol + NADP(+) + 2 H2O</text>
        <dbReference type="Rhea" id="RHEA:45024"/>
        <dbReference type="ChEBI" id="CHEBI:15377"/>
        <dbReference type="ChEBI" id="CHEBI:15378"/>
        <dbReference type="ChEBI" id="CHEBI:15379"/>
        <dbReference type="ChEBI" id="CHEBI:16113"/>
        <dbReference type="ChEBI" id="CHEBI:17759"/>
        <dbReference type="ChEBI" id="CHEBI:57783"/>
        <dbReference type="ChEBI" id="CHEBI:58349"/>
        <dbReference type="EC" id="1.14.19.21"/>
    </reaction>
    <physiologicalReaction direction="left-to-right" evidence="16">
        <dbReference type="Rhea" id="RHEA:45025"/>
    </physiologicalReaction>
</comment>
<dbReference type="InterPro" id="IPR036922">
    <property type="entry name" value="Rieske_2Fe-2S_sf"/>
</dbReference>
<keyword evidence="11 17" id="KW-0472">Membrane</keyword>
<evidence type="ECO:0000256" key="15">
    <source>
        <dbReference type="ARBA" id="ARBA00047853"/>
    </source>
</evidence>
<feature type="domain" description="Rieske" evidence="18">
    <location>
        <begin position="115"/>
        <end position="219"/>
    </location>
</feature>
<evidence type="ECO:0000256" key="10">
    <source>
        <dbReference type="ARBA" id="ARBA00023014"/>
    </source>
</evidence>
<evidence type="ECO:0000256" key="12">
    <source>
        <dbReference type="ARBA" id="ARBA00025712"/>
    </source>
</evidence>
<dbReference type="Proteomes" id="UP000694941">
    <property type="component" value="Unplaced"/>
</dbReference>
<evidence type="ECO:0000256" key="6">
    <source>
        <dbReference type="ARBA" id="ARBA00022723"/>
    </source>
</evidence>
<dbReference type="Pfam" id="PF19298">
    <property type="entry name" value="KshA_C"/>
    <property type="match status" value="1"/>
</dbReference>
<evidence type="ECO:0000256" key="17">
    <source>
        <dbReference type="SAM" id="Phobius"/>
    </source>
</evidence>
<evidence type="ECO:0000256" key="14">
    <source>
        <dbReference type="ARBA" id="ARBA00026095"/>
    </source>
</evidence>
<keyword evidence="10" id="KW-0411">Iron-sulfur</keyword>
<dbReference type="Pfam" id="PF00355">
    <property type="entry name" value="Rieske"/>
    <property type="match status" value="1"/>
</dbReference>
<dbReference type="EC" id="1.14.19.21" evidence="14"/>
<dbReference type="InterPro" id="IPR045605">
    <property type="entry name" value="KshA-like_C"/>
</dbReference>
<accession>A0ABM1SDG8</accession>
<gene>
    <name evidence="20" type="primary">LOC106459473</name>
</gene>
<dbReference type="GeneID" id="106459473"/>
<comment type="pathway">
    <text evidence="3">Hormone biosynthesis.</text>
</comment>
<evidence type="ECO:0000256" key="2">
    <source>
        <dbReference type="ARBA" id="ARBA00004370"/>
    </source>
</evidence>
<organism evidence="19 20">
    <name type="scientific">Limulus polyphemus</name>
    <name type="common">Atlantic horseshoe crab</name>
    <dbReference type="NCBI Taxonomy" id="6850"/>
    <lineage>
        <taxon>Eukaryota</taxon>
        <taxon>Metazoa</taxon>
        <taxon>Ecdysozoa</taxon>
        <taxon>Arthropoda</taxon>
        <taxon>Chelicerata</taxon>
        <taxon>Merostomata</taxon>
        <taxon>Xiphosura</taxon>
        <taxon>Limulidae</taxon>
        <taxon>Limulus</taxon>
    </lineage>
</organism>
<keyword evidence="19" id="KW-1185">Reference proteome</keyword>
<name>A0ABM1SDG8_LIMPO</name>
<evidence type="ECO:0000259" key="18">
    <source>
        <dbReference type="PROSITE" id="PS51296"/>
    </source>
</evidence>
<dbReference type="Gene3D" id="2.102.10.10">
    <property type="entry name" value="Rieske [2Fe-2S] iron-sulphur domain"/>
    <property type="match status" value="1"/>
</dbReference>
<evidence type="ECO:0000256" key="9">
    <source>
        <dbReference type="ARBA" id="ARBA00023004"/>
    </source>
</evidence>
<dbReference type="PANTHER" id="PTHR21266:SF32">
    <property type="entry name" value="CHOLESTEROL 7-DESATURASE NVD"/>
    <property type="match status" value="1"/>
</dbReference>
<evidence type="ECO:0000256" key="5">
    <source>
        <dbReference type="ARBA" id="ARBA00022714"/>
    </source>
</evidence>
<keyword evidence="6" id="KW-0479">Metal-binding</keyword>
<evidence type="ECO:0000256" key="8">
    <source>
        <dbReference type="ARBA" id="ARBA00023002"/>
    </source>
</evidence>
<evidence type="ECO:0000313" key="19">
    <source>
        <dbReference type="Proteomes" id="UP000694941"/>
    </source>
</evidence>
<evidence type="ECO:0000256" key="4">
    <source>
        <dbReference type="ARBA" id="ARBA00022692"/>
    </source>
</evidence>
<dbReference type="PROSITE" id="PS51296">
    <property type="entry name" value="RIESKE"/>
    <property type="match status" value="1"/>
</dbReference>
<keyword evidence="8" id="KW-0560">Oxidoreductase</keyword>
<dbReference type="SUPFAM" id="SSF55961">
    <property type="entry name" value="Bet v1-like"/>
    <property type="match status" value="1"/>
</dbReference>
<comment type="catalytic activity">
    <reaction evidence="15">
        <text>cholesterol + NADH + O2 + H(+) = 7-dehydrocholesterol + NAD(+) + 2 H2O</text>
        <dbReference type="Rhea" id="RHEA:51644"/>
        <dbReference type="ChEBI" id="CHEBI:15377"/>
        <dbReference type="ChEBI" id="CHEBI:15378"/>
        <dbReference type="ChEBI" id="CHEBI:15379"/>
        <dbReference type="ChEBI" id="CHEBI:16113"/>
        <dbReference type="ChEBI" id="CHEBI:17759"/>
        <dbReference type="ChEBI" id="CHEBI:57540"/>
        <dbReference type="ChEBI" id="CHEBI:57945"/>
        <dbReference type="EC" id="1.14.19.21"/>
    </reaction>
    <physiologicalReaction direction="left-to-right" evidence="15">
        <dbReference type="Rhea" id="RHEA:51645"/>
    </physiologicalReaction>
</comment>
<dbReference type="RefSeq" id="XP_022241673.1">
    <property type="nucleotide sequence ID" value="XM_022385965.1"/>
</dbReference>
<evidence type="ECO:0000256" key="7">
    <source>
        <dbReference type="ARBA" id="ARBA00022989"/>
    </source>
</evidence>
<dbReference type="InterPro" id="IPR050584">
    <property type="entry name" value="Cholesterol_7-desaturase"/>
</dbReference>
<feature type="transmembrane region" description="Helical" evidence="17">
    <location>
        <begin position="38"/>
        <end position="63"/>
    </location>
</feature>
<evidence type="ECO:0000256" key="3">
    <source>
        <dbReference type="ARBA" id="ARBA00004972"/>
    </source>
</evidence>
<evidence type="ECO:0000256" key="1">
    <source>
        <dbReference type="ARBA" id="ARBA00001962"/>
    </source>
</evidence>
<dbReference type="InterPro" id="IPR017941">
    <property type="entry name" value="Rieske_2Fe-2S"/>
</dbReference>
<evidence type="ECO:0000313" key="20">
    <source>
        <dbReference type="RefSeq" id="XP_022241673.1"/>
    </source>
</evidence>
<proteinExistence type="inferred from homology"/>
<sequence>MELLQKTRSSIKSVLRNEMEVNDLTTGLRLLMDGLLCLLVPLFSHLLTILLTLILGYITYWSIHRLERARDMTEVGFGYLQGKKSSRRHCFSGLVKDVVSNRKPGETPPVFPNGWFPLIESRDLRVGKSLPVTALGKEFAVFRGHDGQAYILDAHCPHLGAHLGVGGRVYGNCLECPFHGWRFKGENGAIERIPYVEKVPDFIKTKSWPVCEKNGFLYIWFHAEGEPPLWYPPDIPEVTEGLWSYRGRTQHTVNCHIQEIPENGADAAHLGHLHYDSVFSGSDLRFTNNRFWEFCKHDWKPQWEPDPAPNNHMASISLTHVTRVFGHALPFSELNLNIKQIGPAIVHLVFKSKFGSGVFVQGITPEGPLKQRLVHQLYAPSSFPQVIANLLLLSEACMLERDIMIWNNKKYIKNPILVKEDKLISRHRRWYWQFYSENSPTLQQVRETSLDW</sequence>
<comment type="cofactor">
    <cofactor evidence="1">
        <name>Fe cation</name>
        <dbReference type="ChEBI" id="CHEBI:24875"/>
    </cofactor>
</comment>
<evidence type="ECO:0000256" key="16">
    <source>
        <dbReference type="ARBA" id="ARBA00049548"/>
    </source>
</evidence>
<dbReference type="PANTHER" id="PTHR21266">
    <property type="entry name" value="IRON-SULFUR DOMAIN CONTAINING PROTEIN"/>
    <property type="match status" value="1"/>
</dbReference>
<dbReference type="SUPFAM" id="SSF50022">
    <property type="entry name" value="ISP domain"/>
    <property type="match status" value="1"/>
</dbReference>
<comment type="similarity">
    <text evidence="13">Belongs to the cholesterol 7-desaturase family.</text>
</comment>
<reference evidence="20" key="1">
    <citation type="submission" date="2025-08" db="UniProtKB">
        <authorList>
            <consortium name="RefSeq"/>
        </authorList>
    </citation>
    <scope>IDENTIFICATION</scope>
    <source>
        <tissue evidence="20">Muscle</tissue>
    </source>
</reference>
<protein>
    <recommendedName>
        <fullName evidence="14">cholesterol 7-desaturase</fullName>
        <ecNumber evidence="14">1.14.19.21</ecNumber>
    </recommendedName>
</protein>
<dbReference type="Gene3D" id="3.90.380.10">
    <property type="entry name" value="Naphthalene 1,2-dioxygenase Alpha Subunit, Chain A, domain 1"/>
    <property type="match status" value="1"/>
</dbReference>
<keyword evidence="5" id="KW-0001">2Fe-2S</keyword>
<comment type="pathway">
    <text evidence="12">Steroid hormone biosynthesis; dafachronic acid biosynthesis.</text>
</comment>
<evidence type="ECO:0000256" key="11">
    <source>
        <dbReference type="ARBA" id="ARBA00023136"/>
    </source>
</evidence>
<keyword evidence="7 17" id="KW-1133">Transmembrane helix</keyword>